<evidence type="ECO:0000313" key="3">
    <source>
        <dbReference type="Proteomes" id="UP001550850"/>
    </source>
</evidence>
<organism evidence="2 3">
    <name type="scientific">Streptomyces fragilis</name>
    <dbReference type="NCBI Taxonomy" id="67301"/>
    <lineage>
        <taxon>Bacteria</taxon>
        <taxon>Bacillati</taxon>
        <taxon>Actinomycetota</taxon>
        <taxon>Actinomycetes</taxon>
        <taxon>Kitasatosporales</taxon>
        <taxon>Streptomycetaceae</taxon>
        <taxon>Streptomyces</taxon>
    </lineage>
</organism>
<feature type="domain" description="Carrier" evidence="1">
    <location>
        <begin position="1"/>
        <end position="77"/>
    </location>
</feature>
<dbReference type="InterPro" id="IPR036736">
    <property type="entry name" value="ACP-like_sf"/>
</dbReference>
<dbReference type="Proteomes" id="UP001550850">
    <property type="component" value="Unassembled WGS sequence"/>
</dbReference>
<gene>
    <name evidence="2" type="ORF">AB0E65_28325</name>
</gene>
<evidence type="ECO:0000259" key="1">
    <source>
        <dbReference type="PROSITE" id="PS50075"/>
    </source>
</evidence>
<comment type="caution">
    <text evidence="2">The sequence shown here is derived from an EMBL/GenBank/DDBJ whole genome shotgun (WGS) entry which is preliminary data.</text>
</comment>
<dbReference type="Pfam" id="PF00550">
    <property type="entry name" value="PP-binding"/>
    <property type="match status" value="1"/>
</dbReference>
<name>A0ABV2YQR2_9ACTN</name>
<dbReference type="RefSeq" id="WP_108953359.1">
    <property type="nucleotide sequence ID" value="NZ_BEVZ01000002.1"/>
</dbReference>
<reference evidence="2 3" key="1">
    <citation type="submission" date="2024-06" db="EMBL/GenBank/DDBJ databases">
        <title>The Natural Products Discovery Center: Release of the First 8490 Sequenced Strains for Exploring Actinobacteria Biosynthetic Diversity.</title>
        <authorList>
            <person name="Kalkreuter E."/>
            <person name="Kautsar S.A."/>
            <person name="Yang D."/>
            <person name="Bader C.D."/>
            <person name="Teijaro C.N."/>
            <person name="Fluegel L."/>
            <person name="Davis C.M."/>
            <person name="Simpson J.R."/>
            <person name="Lauterbach L."/>
            <person name="Steele A.D."/>
            <person name="Gui C."/>
            <person name="Meng S."/>
            <person name="Li G."/>
            <person name="Viehrig K."/>
            <person name="Ye F."/>
            <person name="Su P."/>
            <person name="Kiefer A.F."/>
            <person name="Nichols A."/>
            <person name="Cepeda A.J."/>
            <person name="Yan W."/>
            <person name="Fan B."/>
            <person name="Jiang Y."/>
            <person name="Adhikari A."/>
            <person name="Zheng C.-J."/>
            <person name="Schuster L."/>
            <person name="Cowan T.M."/>
            <person name="Smanski M.J."/>
            <person name="Chevrette M.G."/>
            <person name="De Carvalho L.P.S."/>
            <person name="Shen B."/>
        </authorList>
    </citation>
    <scope>NUCLEOTIDE SEQUENCE [LARGE SCALE GENOMIC DNA]</scope>
    <source>
        <strain evidence="2 3">NPDC038104</strain>
    </source>
</reference>
<dbReference type="SUPFAM" id="SSF47336">
    <property type="entry name" value="ACP-like"/>
    <property type="match status" value="1"/>
</dbReference>
<protein>
    <submittedName>
        <fullName evidence="2">Acyl carrier protein</fullName>
    </submittedName>
</protein>
<sequence>MADTKQTIRDFLAQFFGDHQLADDEDIFATGFVNSLFVMQLVLFVENEFSMTIADEDLEMANFRTVSAIEALVARKHTTVVS</sequence>
<dbReference type="EMBL" id="JBEZUR010000082">
    <property type="protein sequence ID" value="MEU3558080.1"/>
    <property type="molecule type" value="Genomic_DNA"/>
</dbReference>
<keyword evidence="3" id="KW-1185">Reference proteome</keyword>
<dbReference type="InterPro" id="IPR009081">
    <property type="entry name" value="PP-bd_ACP"/>
</dbReference>
<proteinExistence type="predicted"/>
<accession>A0ABV2YQR2</accession>
<evidence type="ECO:0000313" key="2">
    <source>
        <dbReference type="EMBL" id="MEU3558080.1"/>
    </source>
</evidence>
<dbReference type="PROSITE" id="PS50075">
    <property type="entry name" value="CARRIER"/>
    <property type="match status" value="1"/>
</dbReference>
<dbReference type="Gene3D" id="1.10.1200.10">
    <property type="entry name" value="ACP-like"/>
    <property type="match status" value="1"/>
</dbReference>